<dbReference type="EMBL" id="JBHSMA010000003">
    <property type="protein sequence ID" value="MFC5410379.1"/>
    <property type="molecule type" value="Genomic_DNA"/>
</dbReference>
<name>A0ABW0IAN8_9BACT</name>
<dbReference type="RefSeq" id="WP_379845804.1">
    <property type="nucleotide sequence ID" value="NZ_JBHSMA010000003.1"/>
</dbReference>
<feature type="transmembrane region" description="Helical" evidence="1">
    <location>
        <begin position="20"/>
        <end position="39"/>
    </location>
</feature>
<comment type="caution">
    <text evidence="2">The sequence shown here is derived from an EMBL/GenBank/DDBJ whole genome shotgun (WGS) entry which is preliminary data.</text>
</comment>
<keyword evidence="1" id="KW-0812">Transmembrane</keyword>
<evidence type="ECO:0000313" key="2">
    <source>
        <dbReference type="EMBL" id="MFC5410379.1"/>
    </source>
</evidence>
<sequence>MFRQLFTNLAGRVQLRITQFGMKEWILLIYFFLQPFVWLQCVDGFDYAWHLLQIASLFATADIAEHIVAAFQGQLESKQLMTRIKEWGLIVSAAAFVILCVESIMIGL</sequence>
<organism evidence="2 3">
    <name type="scientific">Larkinella bovis</name>
    <dbReference type="NCBI Taxonomy" id="683041"/>
    <lineage>
        <taxon>Bacteria</taxon>
        <taxon>Pseudomonadati</taxon>
        <taxon>Bacteroidota</taxon>
        <taxon>Cytophagia</taxon>
        <taxon>Cytophagales</taxon>
        <taxon>Spirosomataceae</taxon>
        <taxon>Larkinella</taxon>
    </lineage>
</organism>
<dbReference type="Proteomes" id="UP001596106">
    <property type="component" value="Unassembled WGS sequence"/>
</dbReference>
<evidence type="ECO:0000313" key="3">
    <source>
        <dbReference type="Proteomes" id="UP001596106"/>
    </source>
</evidence>
<accession>A0ABW0IAN8</accession>
<keyword evidence="1" id="KW-1133">Transmembrane helix</keyword>
<evidence type="ECO:0008006" key="4">
    <source>
        <dbReference type="Google" id="ProtNLM"/>
    </source>
</evidence>
<keyword evidence="3" id="KW-1185">Reference proteome</keyword>
<proteinExistence type="predicted"/>
<protein>
    <recommendedName>
        <fullName evidence="4">Diacylglycerol kinase</fullName>
    </recommendedName>
</protein>
<feature type="transmembrane region" description="Helical" evidence="1">
    <location>
        <begin position="87"/>
        <end position="106"/>
    </location>
</feature>
<gene>
    <name evidence="2" type="ORF">ACFPMF_13725</name>
</gene>
<feature type="transmembrane region" description="Helical" evidence="1">
    <location>
        <begin position="51"/>
        <end position="75"/>
    </location>
</feature>
<reference evidence="3" key="1">
    <citation type="journal article" date="2019" name="Int. J. Syst. Evol. Microbiol.">
        <title>The Global Catalogue of Microorganisms (GCM) 10K type strain sequencing project: providing services to taxonomists for standard genome sequencing and annotation.</title>
        <authorList>
            <consortium name="The Broad Institute Genomics Platform"/>
            <consortium name="The Broad Institute Genome Sequencing Center for Infectious Disease"/>
            <person name="Wu L."/>
            <person name="Ma J."/>
        </authorList>
    </citation>
    <scope>NUCLEOTIDE SEQUENCE [LARGE SCALE GENOMIC DNA]</scope>
    <source>
        <strain evidence="3">CCUG 55250</strain>
    </source>
</reference>
<keyword evidence="1" id="KW-0472">Membrane</keyword>
<evidence type="ECO:0000256" key="1">
    <source>
        <dbReference type="SAM" id="Phobius"/>
    </source>
</evidence>